<protein>
    <submittedName>
        <fullName evidence="10">AI-2E family transporter</fullName>
    </submittedName>
</protein>
<dbReference type="GO" id="GO:0005886">
    <property type="term" value="C:plasma membrane"/>
    <property type="evidence" value="ECO:0007669"/>
    <property type="project" value="UniProtKB-SubCell"/>
</dbReference>
<gene>
    <name evidence="10" type="ORF">OCV57_03115</name>
</gene>
<evidence type="ECO:0000256" key="8">
    <source>
        <dbReference type="SAM" id="MobiDB-lite"/>
    </source>
</evidence>
<sequence length="440" mass="49034">MKVQTNKKYTTIAFYAVIVIAINVLLVVAVFKFNTILKLISTLVSALTPVIVGLVIAFLINPIMVNFEKLFRNKVVKNPAKKKLTRACSVTVASLVFLGIVVGLTYVVVPELINSIIDIFNNASNIVVKVQGWINKLFKNYPDIETMATEKLKAFSTDLGTVIEKIQPMFENILSGAWGVINVLKNFVFGFIVSIYMLCSKEKLLAQAKKIIIANTKKSTCEKIMRVCTETNKVFAGFLSGKIIDSAIIGVLCFIGLTIMNMPYNIMISVLVGVTNIIPFFGPIIGAIPSTALMLFIDPKKAIILLIFIVILQQFDGNILGPKILGDSTGLPGFWVLVSLFFFGNLFGFIGMVIAVPTFALLYTFTRESVVQRLRKKKLPVDTDYYMEDVEHLYKQNEKRIPLTPEQLDAMVIPSADEVNEVNREDDPEIVDDHNENKDQ</sequence>
<evidence type="ECO:0000313" key="10">
    <source>
        <dbReference type="EMBL" id="MCU6704919.1"/>
    </source>
</evidence>
<keyword evidence="11" id="KW-1185">Reference proteome</keyword>
<reference evidence="10 11" key="1">
    <citation type="journal article" date="2021" name="ISME Commun">
        <title>Automated analysis of genomic sequences facilitates high-throughput and comprehensive description of bacteria.</title>
        <authorList>
            <person name="Hitch T.C.A."/>
        </authorList>
    </citation>
    <scope>NUCLEOTIDE SEQUENCE [LARGE SCALE GENOMIC DNA]</scope>
    <source>
        <strain evidence="10 11">Sanger_31</strain>
    </source>
</reference>
<comment type="subcellular location">
    <subcellularLocation>
        <location evidence="1">Cell membrane</location>
        <topology evidence="1">Multi-pass membrane protein</topology>
    </subcellularLocation>
</comment>
<evidence type="ECO:0000256" key="6">
    <source>
        <dbReference type="ARBA" id="ARBA00022989"/>
    </source>
</evidence>
<keyword evidence="3" id="KW-0813">Transport</keyword>
<feature type="transmembrane region" description="Helical" evidence="9">
    <location>
        <begin position="39"/>
        <end position="63"/>
    </location>
</feature>
<dbReference type="Proteomes" id="UP001208131">
    <property type="component" value="Unassembled WGS sequence"/>
</dbReference>
<evidence type="ECO:0000256" key="1">
    <source>
        <dbReference type="ARBA" id="ARBA00004651"/>
    </source>
</evidence>
<proteinExistence type="inferred from homology"/>
<accession>A0AAE3IG06</accession>
<feature type="transmembrane region" description="Helical" evidence="9">
    <location>
        <begin position="303"/>
        <end position="321"/>
    </location>
</feature>
<keyword evidence="4" id="KW-1003">Cell membrane</keyword>
<evidence type="ECO:0000256" key="3">
    <source>
        <dbReference type="ARBA" id="ARBA00022448"/>
    </source>
</evidence>
<feature type="region of interest" description="Disordered" evidence="8">
    <location>
        <begin position="418"/>
        <end position="440"/>
    </location>
</feature>
<evidence type="ECO:0000256" key="5">
    <source>
        <dbReference type="ARBA" id="ARBA00022692"/>
    </source>
</evidence>
<evidence type="ECO:0000256" key="9">
    <source>
        <dbReference type="SAM" id="Phobius"/>
    </source>
</evidence>
<comment type="similarity">
    <text evidence="2">Belongs to the autoinducer-2 exporter (AI-2E) (TC 2.A.86) family.</text>
</comment>
<name>A0AAE3IG06_9FIRM</name>
<dbReference type="Pfam" id="PF01594">
    <property type="entry name" value="AI-2E_transport"/>
    <property type="match status" value="1"/>
</dbReference>
<feature type="transmembrane region" description="Helical" evidence="9">
    <location>
        <begin position="266"/>
        <end position="296"/>
    </location>
</feature>
<evidence type="ECO:0000256" key="7">
    <source>
        <dbReference type="ARBA" id="ARBA00023136"/>
    </source>
</evidence>
<keyword evidence="7 9" id="KW-0472">Membrane</keyword>
<feature type="transmembrane region" description="Helical" evidence="9">
    <location>
        <begin position="84"/>
        <end position="109"/>
    </location>
</feature>
<dbReference type="PANTHER" id="PTHR21716:SF53">
    <property type="entry name" value="PERMEASE PERM-RELATED"/>
    <property type="match status" value="1"/>
</dbReference>
<evidence type="ECO:0000256" key="2">
    <source>
        <dbReference type="ARBA" id="ARBA00009773"/>
    </source>
</evidence>
<feature type="compositionally biased region" description="Basic and acidic residues" evidence="8">
    <location>
        <begin position="421"/>
        <end position="440"/>
    </location>
</feature>
<dbReference type="PANTHER" id="PTHR21716">
    <property type="entry name" value="TRANSMEMBRANE PROTEIN"/>
    <property type="match status" value="1"/>
</dbReference>
<dbReference type="GO" id="GO:0055085">
    <property type="term" value="P:transmembrane transport"/>
    <property type="evidence" value="ECO:0007669"/>
    <property type="project" value="TreeGrafter"/>
</dbReference>
<keyword evidence="6 9" id="KW-1133">Transmembrane helix</keyword>
<evidence type="ECO:0000313" key="11">
    <source>
        <dbReference type="Proteomes" id="UP001208131"/>
    </source>
</evidence>
<organism evidence="10 11">
    <name type="scientific">Hominimerdicola aceti</name>
    <dbReference type="NCBI Taxonomy" id="2981726"/>
    <lineage>
        <taxon>Bacteria</taxon>
        <taxon>Bacillati</taxon>
        <taxon>Bacillota</taxon>
        <taxon>Clostridia</taxon>
        <taxon>Eubacteriales</taxon>
        <taxon>Oscillospiraceae</taxon>
        <taxon>Hominimerdicola</taxon>
    </lineage>
</organism>
<dbReference type="AlphaFoldDB" id="A0AAE3IG06"/>
<feature type="transmembrane region" description="Helical" evidence="9">
    <location>
        <begin position="333"/>
        <end position="366"/>
    </location>
</feature>
<comment type="caution">
    <text evidence="10">The sequence shown here is derived from an EMBL/GenBank/DDBJ whole genome shotgun (WGS) entry which is preliminary data.</text>
</comment>
<dbReference type="RefSeq" id="WP_267300422.1">
    <property type="nucleotide sequence ID" value="NZ_JAOQJZ010000002.1"/>
</dbReference>
<feature type="transmembrane region" description="Helical" evidence="9">
    <location>
        <begin position="243"/>
        <end position="260"/>
    </location>
</feature>
<dbReference type="InterPro" id="IPR002549">
    <property type="entry name" value="AI-2E-like"/>
</dbReference>
<dbReference type="EMBL" id="JAOQJZ010000002">
    <property type="protein sequence ID" value="MCU6704919.1"/>
    <property type="molecule type" value="Genomic_DNA"/>
</dbReference>
<feature type="transmembrane region" description="Helical" evidence="9">
    <location>
        <begin position="177"/>
        <end position="199"/>
    </location>
</feature>
<keyword evidence="5 9" id="KW-0812">Transmembrane</keyword>
<evidence type="ECO:0000256" key="4">
    <source>
        <dbReference type="ARBA" id="ARBA00022475"/>
    </source>
</evidence>
<feature type="transmembrane region" description="Helical" evidence="9">
    <location>
        <begin position="12"/>
        <end position="33"/>
    </location>
</feature>